<name>A0A1E5QR55_9CYAN</name>
<evidence type="ECO:0008006" key="3">
    <source>
        <dbReference type="Google" id="ProtNLM"/>
    </source>
</evidence>
<dbReference type="AlphaFoldDB" id="A0A1E5QR55"/>
<proteinExistence type="predicted"/>
<dbReference type="OrthoDB" id="536034at2"/>
<accession>A0A1E5QR55</accession>
<dbReference type="Pfam" id="PF06051">
    <property type="entry name" value="DUF928"/>
    <property type="match status" value="1"/>
</dbReference>
<evidence type="ECO:0000256" key="1">
    <source>
        <dbReference type="SAM" id="SignalP"/>
    </source>
</evidence>
<dbReference type="STRING" id="1781255.BH720_00270"/>
<protein>
    <recommendedName>
        <fullName evidence="3">DUF928 domain-containing protein</fullName>
    </recommendedName>
</protein>
<feature type="signal peptide" evidence="1">
    <location>
        <begin position="1"/>
        <end position="28"/>
    </location>
</feature>
<evidence type="ECO:0000313" key="2">
    <source>
        <dbReference type="EMBL" id="OEJ77149.1"/>
    </source>
</evidence>
<feature type="chain" id="PRO_5009184437" description="DUF928 domain-containing protein" evidence="1">
    <location>
        <begin position="29"/>
        <end position="271"/>
    </location>
</feature>
<sequence>MNFTPFQKTLAIALLLKFTLGTNLPAYAQDRAIAPLGNDPILLAQSRLRFRVPDVRASLNLQAAAARWKCRPDAQPITVIPLVPITRSEDYIHIYPATTLATHPQIFVHIPETNAQEADFSLVNQDRQQPIYQQRIRLPGRPGVVQFSIPETAPSLEVGQTYKWSMKLLCDPDDDRRNMMVEGIIQRVEASENLSAIALLPDRDRPFAYAEADIWYDALSSLAQLRCTQPYHFLLAIDWNDLLRSVNLDAIAQEPLVTCNTPANPTLTQQN</sequence>
<keyword evidence="1" id="KW-0732">Signal</keyword>
<dbReference type="RefSeq" id="WP_069965145.1">
    <property type="nucleotide sequence ID" value="NZ_CM124774.1"/>
</dbReference>
<reference evidence="2" key="1">
    <citation type="submission" date="2016-09" db="EMBL/GenBank/DDBJ databases">
        <title>Draft genome of thermotolerant cyanobacterium Desertifilum sp. strain IPPAS B-1220.</title>
        <authorList>
            <person name="Sinetova M.A."/>
            <person name="Bolakhan K."/>
            <person name="Zayadan B.K."/>
            <person name="Mironov K.S."/>
            <person name="Ustinova V."/>
            <person name="Kupriyanova E.V."/>
            <person name="Sidorov R.A."/>
            <person name="Skrypnik A.N."/>
            <person name="Gogoleva N.E."/>
            <person name="Gogolev Y.V."/>
            <person name="Los D.A."/>
        </authorList>
    </citation>
    <scope>NUCLEOTIDE SEQUENCE [LARGE SCALE GENOMIC DNA]</scope>
    <source>
        <strain evidence="2">IPPAS B-1220</strain>
    </source>
</reference>
<comment type="caution">
    <text evidence="2">The sequence shown here is derived from an EMBL/GenBank/DDBJ whole genome shotgun (WGS) entry which is preliminary data.</text>
</comment>
<gene>
    <name evidence="2" type="ORF">BH720_00270</name>
</gene>
<dbReference type="InterPro" id="IPR010328">
    <property type="entry name" value="DUF928"/>
</dbReference>
<organism evidence="2">
    <name type="scientific">Desertifilum tharense IPPAS B-1220</name>
    <dbReference type="NCBI Taxonomy" id="1781255"/>
    <lineage>
        <taxon>Bacteria</taxon>
        <taxon>Bacillati</taxon>
        <taxon>Cyanobacteriota</taxon>
        <taxon>Cyanophyceae</taxon>
        <taxon>Desertifilales</taxon>
        <taxon>Desertifilaceae</taxon>
        <taxon>Desertifilum</taxon>
    </lineage>
</organism>
<dbReference type="EMBL" id="MJGC01000010">
    <property type="protein sequence ID" value="OEJ77149.1"/>
    <property type="molecule type" value="Genomic_DNA"/>
</dbReference>